<evidence type="ECO:0000313" key="9">
    <source>
        <dbReference type="Proteomes" id="UP000694620"/>
    </source>
</evidence>
<keyword evidence="9" id="KW-1185">Reference proteome</keyword>
<organism evidence="8 9">
    <name type="scientific">Erpetoichthys calabaricus</name>
    <name type="common">Rope fish</name>
    <name type="synonym">Calamoichthys calabaricus</name>
    <dbReference type="NCBI Taxonomy" id="27687"/>
    <lineage>
        <taxon>Eukaryota</taxon>
        <taxon>Metazoa</taxon>
        <taxon>Chordata</taxon>
        <taxon>Craniata</taxon>
        <taxon>Vertebrata</taxon>
        <taxon>Euteleostomi</taxon>
        <taxon>Actinopterygii</taxon>
        <taxon>Polypteriformes</taxon>
        <taxon>Polypteridae</taxon>
        <taxon>Erpetoichthys</taxon>
    </lineage>
</organism>
<dbReference type="PANTHER" id="PTHR24253:SF144">
    <property type="entry name" value="CHYMOTRYPSIN-LIKE PROTEASE CTRL-1-RELATED"/>
    <property type="match status" value="1"/>
</dbReference>
<evidence type="ECO:0000313" key="8">
    <source>
        <dbReference type="Ensembl" id="ENSECRP00000021811.1"/>
    </source>
</evidence>
<keyword evidence="3" id="KW-0378">Hydrolase</keyword>
<dbReference type="Gene3D" id="2.40.10.10">
    <property type="entry name" value="Trypsin-like serine proteases"/>
    <property type="match status" value="2"/>
</dbReference>
<keyword evidence="5" id="KW-1015">Disulfide bond</keyword>
<reference evidence="8" key="2">
    <citation type="submission" date="2025-08" db="UniProtKB">
        <authorList>
            <consortium name="Ensembl"/>
        </authorList>
    </citation>
    <scope>IDENTIFICATION</scope>
</reference>
<dbReference type="SUPFAM" id="SSF50494">
    <property type="entry name" value="Trypsin-like serine proteases"/>
    <property type="match status" value="1"/>
</dbReference>
<keyword evidence="1" id="KW-0645">Protease</keyword>
<dbReference type="FunFam" id="2.40.10.10:FF:000182">
    <property type="entry name" value="Zgc:163079"/>
    <property type="match status" value="1"/>
</dbReference>
<evidence type="ECO:0000256" key="5">
    <source>
        <dbReference type="ARBA" id="ARBA00023157"/>
    </source>
</evidence>
<keyword evidence="2" id="KW-0732">Signal</keyword>
<dbReference type="PANTHER" id="PTHR24253">
    <property type="entry name" value="TRANSMEMBRANE PROTEASE SERINE"/>
    <property type="match status" value="1"/>
</dbReference>
<dbReference type="PROSITE" id="PS50240">
    <property type="entry name" value="TRYPSIN_DOM"/>
    <property type="match status" value="1"/>
</dbReference>
<keyword evidence="6" id="KW-0325">Glycoprotein</keyword>
<dbReference type="Ensembl" id="ENSECRT00000022281.1">
    <property type="protein sequence ID" value="ENSECRP00000021811.1"/>
    <property type="gene ID" value="ENSECRG00000014677.1"/>
</dbReference>
<dbReference type="InterPro" id="IPR043504">
    <property type="entry name" value="Peptidase_S1_PA_chymotrypsin"/>
</dbReference>
<dbReference type="AlphaFoldDB" id="A0A8C4STE2"/>
<evidence type="ECO:0000256" key="6">
    <source>
        <dbReference type="ARBA" id="ARBA00023180"/>
    </source>
</evidence>
<accession>A0A8C4STE2</accession>
<evidence type="ECO:0000256" key="2">
    <source>
        <dbReference type="ARBA" id="ARBA00022729"/>
    </source>
</evidence>
<name>A0A8C4STE2_ERPCA</name>
<protein>
    <recommendedName>
        <fullName evidence="7">Peptidase S1 domain-containing protein</fullName>
    </recommendedName>
</protein>
<dbReference type="GO" id="GO:0006508">
    <property type="term" value="P:proteolysis"/>
    <property type="evidence" value="ECO:0007669"/>
    <property type="project" value="UniProtKB-KW"/>
</dbReference>
<dbReference type="CDD" id="cd00190">
    <property type="entry name" value="Tryp_SPc"/>
    <property type="match status" value="1"/>
</dbReference>
<dbReference type="GeneTree" id="ENSGT00940000155138"/>
<dbReference type="InterPro" id="IPR001254">
    <property type="entry name" value="Trypsin_dom"/>
</dbReference>
<dbReference type="Pfam" id="PF00089">
    <property type="entry name" value="Trypsin"/>
    <property type="match status" value="1"/>
</dbReference>
<proteinExistence type="predicted"/>
<evidence type="ECO:0000256" key="4">
    <source>
        <dbReference type="ARBA" id="ARBA00022825"/>
    </source>
</evidence>
<feature type="domain" description="Peptidase S1" evidence="7">
    <location>
        <begin position="45"/>
        <end position="236"/>
    </location>
</feature>
<evidence type="ECO:0000256" key="1">
    <source>
        <dbReference type="ARBA" id="ARBA00022670"/>
    </source>
</evidence>
<sequence>MSYSERFRELTLFSLKERRLRGDLIQVFKILQGFEQTELAEFFYHVASGYTLYMGRFYLYQSSVFEHTRSVSKFFVYPGYQSAKQGKNMALVQLSLPVTFKDYILPICLPSPNISFSEGLMCWVTGWGTTTENGNMSQTLQEVEVPIISRNTCSSMYVNGGVDGNLLSDVFCTGYTAGKKDSCQCYSSGPLVCKMTNDTWVQAGIVSFGPGCAGPDLPDAYVQVKDYTHLYAKSCGNLEKSTMTCPAMNCDSDQCVFC</sequence>
<dbReference type="Proteomes" id="UP000694620">
    <property type="component" value="Chromosome 16"/>
</dbReference>
<dbReference type="SMART" id="SM00020">
    <property type="entry name" value="Tryp_SPc"/>
    <property type="match status" value="1"/>
</dbReference>
<evidence type="ECO:0000256" key="3">
    <source>
        <dbReference type="ARBA" id="ARBA00022801"/>
    </source>
</evidence>
<evidence type="ECO:0000259" key="7">
    <source>
        <dbReference type="PROSITE" id="PS50240"/>
    </source>
</evidence>
<dbReference type="GO" id="GO:0004252">
    <property type="term" value="F:serine-type endopeptidase activity"/>
    <property type="evidence" value="ECO:0007669"/>
    <property type="project" value="InterPro"/>
</dbReference>
<reference evidence="8" key="1">
    <citation type="submission" date="2021-06" db="EMBL/GenBank/DDBJ databases">
        <authorList>
            <consortium name="Wellcome Sanger Institute Data Sharing"/>
        </authorList>
    </citation>
    <scope>NUCLEOTIDE SEQUENCE [LARGE SCALE GENOMIC DNA]</scope>
</reference>
<keyword evidence="4" id="KW-0720">Serine protease</keyword>
<dbReference type="InterPro" id="IPR009003">
    <property type="entry name" value="Peptidase_S1_PA"/>
</dbReference>
<reference evidence="8" key="3">
    <citation type="submission" date="2025-09" db="UniProtKB">
        <authorList>
            <consortium name="Ensembl"/>
        </authorList>
    </citation>
    <scope>IDENTIFICATION</scope>
</reference>